<dbReference type="PANTHER" id="PTHR45677:SF8">
    <property type="entry name" value="CYSTEINE SULFINIC ACID DECARBOXYLASE"/>
    <property type="match status" value="1"/>
</dbReference>
<dbReference type="SUPFAM" id="SSF53383">
    <property type="entry name" value="PLP-dependent transferases"/>
    <property type="match status" value="1"/>
</dbReference>
<keyword evidence="5 7" id="KW-0456">Lyase</keyword>
<dbReference type="eggNOG" id="KOG0629">
    <property type="taxonomic scope" value="Eukaryota"/>
</dbReference>
<dbReference type="InterPro" id="IPR015424">
    <property type="entry name" value="PyrdxlP-dep_Trfase"/>
</dbReference>
<keyword evidence="4 6" id="KW-0663">Pyridoxal phosphate</keyword>
<dbReference type="OrthoDB" id="392571at2759"/>
<dbReference type="GO" id="GO:0019752">
    <property type="term" value="P:carboxylic acid metabolic process"/>
    <property type="evidence" value="ECO:0007669"/>
    <property type="project" value="InterPro"/>
</dbReference>
<dbReference type="GO" id="GO:0005737">
    <property type="term" value="C:cytoplasm"/>
    <property type="evidence" value="ECO:0007669"/>
    <property type="project" value="TreeGrafter"/>
</dbReference>
<feature type="compositionally biased region" description="Polar residues" evidence="8">
    <location>
        <begin position="9"/>
        <end position="18"/>
    </location>
</feature>
<evidence type="ECO:0000313" key="10">
    <source>
        <dbReference type="Proteomes" id="UP000030106"/>
    </source>
</evidence>
<feature type="region of interest" description="Disordered" evidence="8">
    <location>
        <begin position="1"/>
        <end position="27"/>
    </location>
</feature>
<proteinExistence type="inferred from homology"/>
<dbReference type="STRING" id="1245745.A0A0A2WF97"/>
<evidence type="ECO:0000256" key="5">
    <source>
        <dbReference type="ARBA" id="ARBA00023239"/>
    </source>
</evidence>
<dbReference type="Proteomes" id="UP000030106">
    <property type="component" value="Unassembled WGS sequence"/>
</dbReference>
<dbReference type="GO" id="GO:0016831">
    <property type="term" value="F:carboxy-lyase activity"/>
    <property type="evidence" value="ECO:0007669"/>
    <property type="project" value="UniProtKB-KW"/>
</dbReference>
<evidence type="ECO:0000256" key="3">
    <source>
        <dbReference type="ARBA" id="ARBA00022793"/>
    </source>
</evidence>
<dbReference type="AlphaFoldDB" id="A0A0A2WF97"/>
<comment type="similarity">
    <text evidence="2 7">Belongs to the group II decarboxylase family.</text>
</comment>
<evidence type="ECO:0000256" key="4">
    <source>
        <dbReference type="ARBA" id="ARBA00022898"/>
    </source>
</evidence>
<evidence type="ECO:0000256" key="1">
    <source>
        <dbReference type="ARBA" id="ARBA00001933"/>
    </source>
</evidence>
<dbReference type="GO" id="GO:0030170">
    <property type="term" value="F:pyridoxal phosphate binding"/>
    <property type="evidence" value="ECO:0007669"/>
    <property type="project" value="InterPro"/>
</dbReference>
<dbReference type="InterPro" id="IPR015421">
    <property type="entry name" value="PyrdxlP-dep_Trfase_major"/>
</dbReference>
<evidence type="ECO:0000256" key="7">
    <source>
        <dbReference type="RuleBase" id="RU000382"/>
    </source>
</evidence>
<evidence type="ECO:0000256" key="6">
    <source>
        <dbReference type="PIRSR" id="PIRSR602129-50"/>
    </source>
</evidence>
<dbReference type="InterPro" id="IPR002129">
    <property type="entry name" value="PyrdxlP-dep_de-COase"/>
</dbReference>
<dbReference type="HOGENOM" id="CLU_011856_0_0_1"/>
<dbReference type="Gene3D" id="3.40.640.10">
    <property type="entry name" value="Type I PLP-dependent aspartate aminotransferase-like (Major domain)"/>
    <property type="match status" value="1"/>
</dbReference>
<accession>A0A0A2WF97</accession>
<evidence type="ECO:0000256" key="8">
    <source>
        <dbReference type="SAM" id="MobiDB-lite"/>
    </source>
</evidence>
<sequence>MTPPAATAHAQNGNSSPDAASGPATPLNRAGELEHLLHAVEQLIIPFVRAADRSADEKPTGSIPKGRRNVLVQTTAPTELAAKLDFPLPAEGQGADGLLTMIQRILDYSVNTWDQGFLDKLYASNTPVGVISDIILSILNTNLHVYQVSPALSVIEKATGRALAGLFGFTGDFAGGITCQGGSSSNLTSLVVARNTLYPDTKSRGIAGSRRDFVVFTSAHGHYSVEKSAMICGLGGDSVWAVPVDADGCMRADALRAHVLRAVAEGKTPLYVNATAGTTVRGSYEPFRAVSAVCKEFGLWMHIDASWGGPVVFSRAHRHKVDGAHLADSITINPHKMMNVPTTCSYLLVPDTRTFKVANSTKAGYLFHDAADDAETWDLADLTLQCGRRGDSLKLALAWLYYGADGFEKQIDHAFDMASLLYKRLDKTGNFTLLSDNPTPCLQVCFYYSPNGVLSDDKAVNTRETQRIVHALIERGFMVDYAPGEKGSFLRVVVNVQTLPGTMEGLAKALNEVGAQGQ</sequence>
<organism evidence="9 10">
    <name type="scientific">Beauveria bassiana D1-5</name>
    <dbReference type="NCBI Taxonomy" id="1245745"/>
    <lineage>
        <taxon>Eukaryota</taxon>
        <taxon>Fungi</taxon>
        <taxon>Dikarya</taxon>
        <taxon>Ascomycota</taxon>
        <taxon>Pezizomycotina</taxon>
        <taxon>Sordariomycetes</taxon>
        <taxon>Hypocreomycetidae</taxon>
        <taxon>Hypocreales</taxon>
        <taxon>Cordycipitaceae</taxon>
        <taxon>Beauveria</taxon>
    </lineage>
</organism>
<comment type="cofactor">
    <cofactor evidence="1 6 7">
        <name>pyridoxal 5'-phosphate</name>
        <dbReference type="ChEBI" id="CHEBI:597326"/>
    </cofactor>
</comment>
<dbReference type="EMBL" id="ANFO01000173">
    <property type="protein sequence ID" value="KGQ11809.1"/>
    <property type="molecule type" value="Genomic_DNA"/>
</dbReference>
<dbReference type="PANTHER" id="PTHR45677">
    <property type="entry name" value="GLUTAMATE DECARBOXYLASE-RELATED"/>
    <property type="match status" value="1"/>
</dbReference>
<keyword evidence="3" id="KW-0210">Decarboxylase</keyword>
<comment type="caution">
    <text evidence="9">The sequence shown here is derived from an EMBL/GenBank/DDBJ whole genome shotgun (WGS) entry which is preliminary data.</text>
</comment>
<feature type="modified residue" description="N6-(pyridoxal phosphate)lysine" evidence="6">
    <location>
        <position position="336"/>
    </location>
</feature>
<dbReference type="Gene3D" id="3.90.1150.170">
    <property type="match status" value="1"/>
</dbReference>
<protein>
    <submittedName>
        <fullName evidence="9">Glutamate decarboxylase 2</fullName>
    </submittedName>
</protein>
<evidence type="ECO:0000256" key="2">
    <source>
        <dbReference type="ARBA" id="ARBA00009533"/>
    </source>
</evidence>
<name>A0A0A2WF97_BEABA</name>
<gene>
    <name evidence="9" type="ORF">BBAD15_g2464</name>
</gene>
<reference evidence="9 10" key="1">
    <citation type="submission" date="2012-10" db="EMBL/GenBank/DDBJ databases">
        <title>Genome sequencing and analysis of entomopathogenic fungi Beauveria bassiana D1-5.</title>
        <authorList>
            <person name="Li Q."/>
            <person name="Wang L."/>
            <person name="Zhang Z."/>
            <person name="Wang Q."/>
            <person name="Ren J."/>
            <person name="Wang M."/>
            <person name="Xu W."/>
            <person name="Wang J."/>
            <person name="Lu Y."/>
            <person name="Du Q."/>
            <person name="Sun Z."/>
        </authorList>
    </citation>
    <scope>NUCLEOTIDE SEQUENCE [LARGE SCALE GENOMIC DNA]</scope>
    <source>
        <strain evidence="9 10">D1-5</strain>
    </source>
</reference>
<dbReference type="Pfam" id="PF00282">
    <property type="entry name" value="Pyridoxal_deC"/>
    <property type="match status" value="1"/>
</dbReference>
<evidence type="ECO:0000313" key="9">
    <source>
        <dbReference type="EMBL" id="KGQ11809.1"/>
    </source>
</evidence>